<dbReference type="InterPro" id="IPR048254">
    <property type="entry name" value="CDP_ALCOHOL_P_TRANSF_CS"/>
</dbReference>
<dbReference type="InterPro" id="IPR000462">
    <property type="entry name" value="CDP-OH_P_trans"/>
</dbReference>
<dbReference type="GO" id="GO:0016740">
    <property type="term" value="F:transferase activity"/>
    <property type="evidence" value="ECO:0007669"/>
    <property type="project" value="UniProtKB-KW"/>
</dbReference>
<dbReference type="AlphaFoldDB" id="A0ABD5UWJ3"/>
<dbReference type="InterPro" id="IPR043130">
    <property type="entry name" value="CDP-OH_PTrfase_TM_dom"/>
</dbReference>
<comment type="caution">
    <text evidence="4">The sequence shown here is derived from an EMBL/GenBank/DDBJ whole genome shotgun (WGS) entry which is preliminary data.</text>
</comment>
<dbReference type="PROSITE" id="PS00379">
    <property type="entry name" value="CDP_ALCOHOL_P_TRANSF"/>
    <property type="match status" value="1"/>
</dbReference>
<gene>
    <name evidence="4" type="ORF">ACFQE9_06300</name>
</gene>
<dbReference type="Pfam" id="PF01066">
    <property type="entry name" value="CDP-OH_P_transf"/>
    <property type="match status" value="1"/>
</dbReference>
<feature type="transmembrane region" description="Helical" evidence="3">
    <location>
        <begin position="65"/>
        <end position="83"/>
    </location>
</feature>
<evidence type="ECO:0000313" key="5">
    <source>
        <dbReference type="Proteomes" id="UP001596296"/>
    </source>
</evidence>
<name>A0ABD5UWJ3_9EURY</name>
<feature type="transmembrane region" description="Helical" evidence="3">
    <location>
        <begin position="188"/>
        <end position="208"/>
    </location>
</feature>
<feature type="transmembrane region" description="Helical" evidence="3">
    <location>
        <begin position="17"/>
        <end position="37"/>
    </location>
</feature>
<dbReference type="EMBL" id="JBHSXL010000006">
    <property type="protein sequence ID" value="MFC6892219.1"/>
    <property type="molecule type" value="Genomic_DNA"/>
</dbReference>
<keyword evidence="5" id="KW-1185">Reference proteome</keyword>
<reference evidence="4 5" key="1">
    <citation type="journal article" date="2019" name="Int. J. Syst. Evol. Microbiol.">
        <title>The Global Catalogue of Microorganisms (GCM) 10K type strain sequencing project: providing services to taxonomists for standard genome sequencing and annotation.</title>
        <authorList>
            <consortium name="The Broad Institute Genomics Platform"/>
            <consortium name="The Broad Institute Genome Sequencing Center for Infectious Disease"/>
            <person name="Wu L."/>
            <person name="Ma J."/>
        </authorList>
    </citation>
    <scope>NUCLEOTIDE SEQUENCE [LARGE SCALE GENOMIC DNA]</scope>
    <source>
        <strain evidence="4 5">SKJ47</strain>
    </source>
</reference>
<dbReference type="Gene3D" id="1.20.120.1760">
    <property type="match status" value="1"/>
</dbReference>
<evidence type="ECO:0000256" key="1">
    <source>
        <dbReference type="ARBA" id="ARBA00022679"/>
    </source>
</evidence>
<dbReference type="RefSeq" id="WP_379741990.1">
    <property type="nucleotide sequence ID" value="NZ_JBHSVN010000001.1"/>
</dbReference>
<feature type="transmembrane region" description="Helical" evidence="3">
    <location>
        <begin position="104"/>
        <end position="126"/>
    </location>
</feature>
<evidence type="ECO:0000256" key="3">
    <source>
        <dbReference type="SAM" id="Phobius"/>
    </source>
</evidence>
<comment type="similarity">
    <text evidence="2">Belongs to the CDP-alcohol phosphatidyltransferase class-I family.</text>
</comment>
<feature type="transmembrane region" description="Helical" evidence="3">
    <location>
        <begin position="229"/>
        <end position="247"/>
    </location>
</feature>
<sequence>MTSSASASRRRRRRLRAVAAVHLVLAVAVSIVALSLLDVPFEPARSGASLDPIRSGVPVGSGRSGLAFLLGTSLALVAAAAIGRRSLVVARSEAGPQPATAATLVTAIRAGTLVPLAGVLAVSLVADPTVGSNGWLPATLYGTVAALDVIDGALARATDSVTALGARLDTEADALGILLASALAVRYGAAPAAFIAVGAARYLFVAGMHFRSRRGLALHELDDRPIRRVLAGAAMLAVWIALLPAVAPEHARVVTAFVAIPFLGHFLRDWLVVSGRLG</sequence>
<evidence type="ECO:0000256" key="2">
    <source>
        <dbReference type="RuleBase" id="RU003750"/>
    </source>
</evidence>
<evidence type="ECO:0000313" key="4">
    <source>
        <dbReference type="EMBL" id="MFC6892219.1"/>
    </source>
</evidence>
<keyword evidence="1 2" id="KW-0808">Transferase</keyword>
<dbReference type="Proteomes" id="UP001596296">
    <property type="component" value="Unassembled WGS sequence"/>
</dbReference>
<protein>
    <submittedName>
        <fullName evidence="4">CDP-alcohol phosphatidyltransferase family protein</fullName>
        <ecNumber evidence="4">2.7.8.-</ecNumber>
    </submittedName>
</protein>
<keyword evidence="3" id="KW-1133">Transmembrane helix</keyword>
<keyword evidence="3" id="KW-0472">Membrane</keyword>
<accession>A0ABD5UWJ3</accession>
<keyword evidence="3" id="KW-0812">Transmembrane</keyword>
<organism evidence="4 5">
    <name type="scientific">Halopenitus salinus</name>
    <dbReference type="NCBI Taxonomy" id="1198295"/>
    <lineage>
        <taxon>Archaea</taxon>
        <taxon>Methanobacteriati</taxon>
        <taxon>Methanobacteriota</taxon>
        <taxon>Stenosarchaea group</taxon>
        <taxon>Halobacteria</taxon>
        <taxon>Halobacteriales</taxon>
        <taxon>Haloferacaceae</taxon>
        <taxon>Halopenitus</taxon>
    </lineage>
</organism>
<proteinExistence type="inferred from homology"/>
<dbReference type="EC" id="2.7.8.-" evidence="4"/>